<name>A0ABW6RIL4_9ACTN</name>
<comment type="caution">
    <text evidence="1">The sequence shown here is derived from an EMBL/GenBank/DDBJ whole genome shotgun (WGS) entry which is preliminary data.</text>
</comment>
<gene>
    <name evidence="1" type="ORF">ACFYWW_22085</name>
</gene>
<accession>A0ABW6RIL4</accession>
<sequence length="52" mass="5982">MAEHEQWRPMLRFTRNYAATHRAVANLVFDRAAQRATRHEPSNEVPVGSMAC</sequence>
<organism evidence="1 2">
    <name type="scientific">Streptomyces flavidovirens</name>
    <dbReference type="NCBI Taxonomy" id="67298"/>
    <lineage>
        <taxon>Bacteria</taxon>
        <taxon>Bacillati</taxon>
        <taxon>Actinomycetota</taxon>
        <taxon>Actinomycetes</taxon>
        <taxon>Kitasatosporales</taxon>
        <taxon>Streptomycetaceae</taxon>
        <taxon>Streptomyces</taxon>
    </lineage>
</organism>
<dbReference type="RefSeq" id="WP_387896542.1">
    <property type="nucleotide sequence ID" value="NZ_JBIAPK010000006.1"/>
</dbReference>
<proteinExistence type="predicted"/>
<protein>
    <recommendedName>
        <fullName evidence="3">Transposase</fullName>
    </recommendedName>
</protein>
<evidence type="ECO:0000313" key="2">
    <source>
        <dbReference type="Proteomes" id="UP001601976"/>
    </source>
</evidence>
<evidence type="ECO:0000313" key="1">
    <source>
        <dbReference type="EMBL" id="MFF3341385.1"/>
    </source>
</evidence>
<reference evidence="1 2" key="1">
    <citation type="submission" date="2024-10" db="EMBL/GenBank/DDBJ databases">
        <title>The Natural Products Discovery Center: Release of the First 8490 Sequenced Strains for Exploring Actinobacteria Biosynthetic Diversity.</title>
        <authorList>
            <person name="Kalkreuter E."/>
            <person name="Kautsar S.A."/>
            <person name="Yang D."/>
            <person name="Bader C.D."/>
            <person name="Teijaro C.N."/>
            <person name="Fluegel L."/>
            <person name="Davis C.M."/>
            <person name="Simpson J.R."/>
            <person name="Lauterbach L."/>
            <person name="Steele A.D."/>
            <person name="Gui C."/>
            <person name="Meng S."/>
            <person name="Li G."/>
            <person name="Viehrig K."/>
            <person name="Ye F."/>
            <person name="Su P."/>
            <person name="Kiefer A.F."/>
            <person name="Nichols A."/>
            <person name="Cepeda A.J."/>
            <person name="Yan W."/>
            <person name="Fan B."/>
            <person name="Jiang Y."/>
            <person name="Adhikari A."/>
            <person name="Zheng C.-J."/>
            <person name="Schuster L."/>
            <person name="Cowan T.M."/>
            <person name="Smanski M.J."/>
            <person name="Chevrette M.G."/>
            <person name="De Carvalho L.P.S."/>
            <person name="Shen B."/>
        </authorList>
    </citation>
    <scope>NUCLEOTIDE SEQUENCE [LARGE SCALE GENOMIC DNA]</scope>
    <source>
        <strain evidence="1 2">NPDC003029</strain>
    </source>
</reference>
<evidence type="ECO:0008006" key="3">
    <source>
        <dbReference type="Google" id="ProtNLM"/>
    </source>
</evidence>
<dbReference type="EMBL" id="JBIAPK010000006">
    <property type="protein sequence ID" value="MFF3341385.1"/>
    <property type="molecule type" value="Genomic_DNA"/>
</dbReference>
<keyword evidence="2" id="KW-1185">Reference proteome</keyword>
<dbReference type="Proteomes" id="UP001601976">
    <property type="component" value="Unassembled WGS sequence"/>
</dbReference>